<gene>
    <name evidence="2" type="ORF">ACFQ1X_07765</name>
</gene>
<evidence type="ECO:0000256" key="1">
    <source>
        <dbReference type="SAM" id="MobiDB-lite"/>
    </source>
</evidence>
<comment type="caution">
    <text evidence="2">The sequence shown here is derived from an EMBL/GenBank/DDBJ whole genome shotgun (WGS) entry which is preliminary data.</text>
</comment>
<dbReference type="RefSeq" id="WP_144838084.1">
    <property type="nucleotide sequence ID" value="NZ_JBHTKI010000008.1"/>
</dbReference>
<evidence type="ECO:0000313" key="2">
    <source>
        <dbReference type="EMBL" id="MFD1031331.1"/>
    </source>
</evidence>
<proteinExistence type="predicted"/>
<feature type="compositionally biased region" description="Polar residues" evidence="1">
    <location>
        <begin position="36"/>
        <end position="49"/>
    </location>
</feature>
<organism evidence="2 3">
    <name type="scientific">Metaplanococcus flavidus</name>
    <dbReference type="NCBI Taxonomy" id="569883"/>
    <lineage>
        <taxon>Bacteria</taxon>
        <taxon>Bacillati</taxon>
        <taxon>Bacillota</taxon>
        <taxon>Bacilli</taxon>
        <taxon>Bacillales</taxon>
        <taxon>Caryophanaceae</taxon>
        <taxon>Metaplanococcus</taxon>
    </lineage>
</organism>
<accession>A0ABW3LC79</accession>
<feature type="region of interest" description="Disordered" evidence="1">
    <location>
        <begin position="1"/>
        <end position="59"/>
    </location>
</feature>
<name>A0ABW3LC79_9BACL</name>
<sequence length="59" mass="6780">MEDNKKKHHVQEDEATQANLDIQEEFDDNDKKQDETSSPVPFVANNTAPLTPKDKNKKK</sequence>
<reference evidence="3" key="1">
    <citation type="journal article" date="2019" name="Int. J. Syst. Evol. Microbiol.">
        <title>The Global Catalogue of Microorganisms (GCM) 10K type strain sequencing project: providing services to taxonomists for standard genome sequencing and annotation.</title>
        <authorList>
            <consortium name="The Broad Institute Genomics Platform"/>
            <consortium name="The Broad Institute Genome Sequencing Center for Infectious Disease"/>
            <person name="Wu L."/>
            <person name="Ma J."/>
        </authorList>
    </citation>
    <scope>NUCLEOTIDE SEQUENCE [LARGE SCALE GENOMIC DNA]</scope>
    <source>
        <strain evidence="3">CCUG 56756</strain>
    </source>
</reference>
<dbReference type="Proteomes" id="UP001597109">
    <property type="component" value="Unassembled WGS sequence"/>
</dbReference>
<dbReference type="EMBL" id="JBHTKI010000008">
    <property type="protein sequence ID" value="MFD1031331.1"/>
    <property type="molecule type" value="Genomic_DNA"/>
</dbReference>
<evidence type="ECO:0000313" key="3">
    <source>
        <dbReference type="Proteomes" id="UP001597109"/>
    </source>
</evidence>
<protein>
    <submittedName>
        <fullName evidence="2">Uncharacterized protein</fullName>
    </submittedName>
</protein>
<keyword evidence="3" id="KW-1185">Reference proteome</keyword>